<gene>
    <name evidence="1" type="ORF">SAMN02746098_01838</name>
</gene>
<evidence type="ECO:0000313" key="1">
    <source>
        <dbReference type="EMBL" id="SHH95753.1"/>
    </source>
</evidence>
<protein>
    <recommendedName>
        <fullName evidence="3">HEPN domain-containing protein</fullName>
    </recommendedName>
</protein>
<dbReference type="EMBL" id="FQXJ01000006">
    <property type="protein sequence ID" value="SHH95753.1"/>
    <property type="molecule type" value="Genomic_DNA"/>
</dbReference>
<dbReference type="Proteomes" id="UP000183954">
    <property type="component" value="Unassembled WGS sequence"/>
</dbReference>
<evidence type="ECO:0000313" key="2">
    <source>
        <dbReference type="Proteomes" id="UP000183954"/>
    </source>
</evidence>
<sequence length="40" mass="4774">MDRIETKDLAFYRLQSAKERLAVAEDLFKLEHYRDCLSKA</sequence>
<evidence type="ECO:0008006" key="3">
    <source>
        <dbReference type="Google" id="ProtNLM"/>
    </source>
</evidence>
<dbReference type="AlphaFoldDB" id="A0A1M5X970"/>
<keyword evidence="2" id="KW-1185">Reference proteome</keyword>
<name>A0A1M5X970_9FIRM</name>
<organism evidence="1 2">
    <name type="scientific">Desulfosporosinus lacus DSM 15449</name>
    <dbReference type="NCBI Taxonomy" id="1121420"/>
    <lineage>
        <taxon>Bacteria</taxon>
        <taxon>Bacillati</taxon>
        <taxon>Bacillota</taxon>
        <taxon>Clostridia</taxon>
        <taxon>Eubacteriales</taxon>
        <taxon>Desulfitobacteriaceae</taxon>
        <taxon>Desulfosporosinus</taxon>
    </lineage>
</organism>
<reference evidence="2" key="1">
    <citation type="submission" date="2016-11" db="EMBL/GenBank/DDBJ databases">
        <authorList>
            <person name="Varghese N."/>
            <person name="Submissions S."/>
        </authorList>
    </citation>
    <scope>NUCLEOTIDE SEQUENCE [LARGE SCALE GENOMIC DNA]</scope>
    <source>
        <strain evidence="2">DSM 15449</strain>
    </source>
</reference>
<accession>A0A1M5X970</accession>
<proteinExistence type="predicted"/>
<dbReference type="RefSeq" id="WP_282433993.1">
    <property type="nucleotide sequence ID" value="NZ_FQXJ01000006.1"/>
</dbReference>
<dbReference type="STRING" id="1121420.SAMN02746098_01838"/>